<dbReference type="EMBL" id="CADCVG010000040">
    <property type="protein sequence ID" value="CAA9450958.1"/>
    <property type="molecule type" value="Genomic_DNA"/>
</dbReference>
<evidence type="ECO:0000256" key="1">
    <source>
        <dbReference type="SAM" id="MobiDB-lite"/>
    </source>
</evidence>
<reference evidence="2" key="1">
    <citation type="submission" date="2020-02" db="EMBL/GenBank/DDBJ databases">
        <authorList>
            <person name="Meier V. D."/>
        </authorList>
    </citation>
    <scope>NUCLEOTIDE SEQUENCE</scope>
    <source>
        <strain evidence="2">AVDCRST_MAG14</strain>
    </source>
</reference>
<accession>A0A6J4QPF1</accession>
<sequence length="66" mass="7391">MARVFERLLVGVAVCYASFYASQGRERVFETGQEDSCKAETAQEETVSTTPVSETNGNHPHDRLRQ</sequence>
<feature type="region of interest" description="Disordered" evidence="1">
    <location>
        <begin position="39"/>
        <end position="66"/>
    </location>
</feature>
<proteinExistence type="predicted"/>
<organism evidence="2">
    <name type="scientific">uncultured Rubrobacteraceae bacterium</name>
    <dbReference type="NCBI Taxonomy" id="349277"/>
    <lineage>
        <taxon>Bacteria</taxon>
        <taxon>Bacillati</taxon>
        <taxon>Actinomycetota</taxon>
        <taxon>Rubrobacteria</taxon>
        <taxon>Rubrobacterales</taxon>
        <taxon>Rubrobacteraceae</taxon>
        <taxon>environmental samples</taxon>
    </lineage>
</organism>
<protein>
    <submittedName>
        <fullName evidence="2">Uncharacterized protein</fullName>
    </submittedName>
</protein>
<name>A0A6J4QPF1_9ACTN</name>
<dbReference type="AlphaFoldDB" id="A0A6J4QPF1"/>
<gene>
    <name evidence="2" type="ORF">AVDCRST_MAG14-912</name>
</gene>
<evidence type="ECO:0000313" key="2">
    <source>
        <dbReference type="EMBL" id="CAA9450958.1"/>
    </source>
</evidence>
<feature type="compositionally biased region" description="Low complexity" evidence="1">
    <location>
        <begin position="44"/>
        <end position="55"/>
    </location>
</feature>